<evidence type="ECO:0000256" key="2">
    <source>
        <dbReference type="ARBA" id="ARBA00022487"/>
    </source>
</evidence>
<dbReference type="Pfam" id="PF00135">
    <property type="entry name" value="COesterase"/>
    <property type="match status" value="1"/>
</dbReference>
<evidence type="ECO:0000313" key="7">
    <source>
        <dbReference type="EMBL" id="QOL02378.1"/>
    </source>
</evidence>
<organism evidence="7">
    <name type="scientific">Rondotia menciana</name>
    <dbReference type="NCBI Taxonomy" id="1221527"/>
    <lineage>
        <taxon>Eukaryota</taxon>
        <taxon>Metazoa</taxon>
        <taxon>Ecdysozoa</taxon>
        <taxon>Arthropoda</taxon>
        <taxon>Hexapoda</taxon>
        <taxon>Insecta</taxon>
        <taxon>Pterygota</taxon>
        <taxon>Neoptera</taxon>
        <taxon>Endopterygota</taxon>
        <taxon>Lepidoptera</taxon>
        <taxon>Glossata</taxon>
        <taxon>Ditrysia</taxon>
        <taxon>Bombycoidea</taxon>
        <taxon>Bombycidae</taxon>
        <taxon>Bombycinae</taxon>
        <taxon>Rondotia</taxon>
    </lineage>
</organism>
<keyword evidence="4" id="KW-0325">Glycoprotein</keyword>
<sequence>MLRYCLLFIVLVHVIAEEDEDYKIVELDYGTVSGKKYWNGEYYEFFGVPYATVPKGKDRFKPALPVEPWEGVKEANILNSVCEQVYLTENPEDEVMLHGEEECLTINLLVPKIADEKNLVPVIVYIHSGAFAGGSGNMARYNYLARHDVIAINFNYRVGGLGFACLGTEDIPGNAGLRDQITALKWINKYIKKFGGDPNKVTLAGYSVGAAMAELLMLSKATDGLFHQLVLESGSVLAPFAINRHPITTARNIAVSIGFNDTGSLKELNDFLINAPILDLASKSKNFYLTNSTFGFAPCIETKVDGIEPVITQSPLDIIKSGDYKKIPIITGYSNMEGISRTIKFGEWRDKMNENFADFLPADLKFDSEKSRDDFIKEIRKHYFKSEDVTHESLQAYIDYFSDSMFKYSIMKSAKLHAQKSDKPVYLYEFTYVGKLNMKHHYMDRVKGASHRDQTAYVLDFFDHTSRYKDMDTRDRLTSMWTDFVKYSEPTAFESLLINVKWLEYDDKEHFFLEIGGKLKMKKDLFVKRYSFWDKVYQKFYWNPTTVGVDNSK</sequence>
<evidence type="ECO:0000256" key="5">
    <source>
        <dbReference type="SAM" id="SignalP"/>
    </source>
</evidence>
<dbReference type="InterPro" id="IPR002018">
    <property type="entry name" value="CarbesteraseB"/>
</dbReference>
<dbReference type="EMBL" id="MN887527">
    <property type="protein sequence ID" value="QOL02378.1"/>
    <property type="molecule type" value="mRNA"/>
</dbReference>
<proteinExistence type="evidence at transcript level"/>
<accession>A0A7L9QHS5</accession>
<keyword evidence="5" id="KW-0732">Signal</keyword>
<dbReference type="GO" id="GO:0052689">
    <property type="term" value="F:carboxylic ester hydrolase activity"/>
    <property type="evidence" value="ECO:0007669"/>
    <property type="project" value="UniProtKB-KW"/>
</dbReference>
<evidence type="ECO:0000256" key="1">
    <source>
        <dbReference type="ARBA" id="ARBA00005964"/>
    </source>
</evidence>
<dbReference type="PANTHER" id="PTHR43142:SF1">
    <property type="entry name" value="CARBOXYLIC ESTER HYDROLASE"/>
    <property type="match status" value="1"/>
</dbReference>
<dbReference type="SUPFAM" id="SSF53474">
    <property type="entry name" value="alpha/beta-Hydrolases"/>
    <property type="match status" value="1"/>
</dbReference>
<evidence type="ECO:0000256" key="3">
    <source>
        <dbReference type="ARBA" id="ARBA00022801"/>
    </source>
</evidence>
<feature type="chain" id="PRO_5029505439" evidence="5">
    <location>
        <begin position="17"/>
        <end position="553"/>
    </location>
</feature>
<dbReference type="InterPro" id="IPR029058">
    <property type="entry name" value="AB_hydrolase_fold"/>
</dbReference>
<evidence type="ECO:0000256" key="4">
    <source>
        <dbReference type="ARBA" id="ARBA00023180"/>
    </source>
</evidence>
<dbReference type="Gene3D" id="3.40.50.1820">
    <property type="entry name" value="alpha/beta hydrolase"/>
    <property type="match status" value="1"/>
</dbReference>
<feature type="domain" description="Carboxylesterase type B" evidence="6">
    <location>
        <begin position="23"/>
        <end position="533"/>
    </location>
</feature>
<keyword evidence="2" id="KW-0719">Serine esterase</keyword>
<dbReference type="PANTHER" id="PTHR43142">
    <property type="entry name" value="CARBOXYLIC ESTER HYDROLASE"/>
    <property type="match status" value="1"/>
</dbReference>
<name>A0A7L9QHS5_9NEOP</name>
<keyword evidence="3" id="KW-0378">Hydrolase</keyword>
<dbReference type="AlphaFoldDB" id="A0A7L9QHS5"/>
<protein>
    <submittedName>
        <fullName evidence="7">Venom carboxylesterase-6-like protein</fullName>
    </submittedName>
</protein>
<comment type="similarity">
    <text evidence="1">Belongs to the type-B carboxylesterase/lipase family.</text>
</comment>
<reference evidence="7" key="1">
    <citation type="submission" date="2019-12" db="EMBL/GenBank/DDBJ databases">
        <authorList>
            <person name="Jia S."/>
        </authorList>
    </citation>
    <scope>NUCLEOTIDE SEQUENCE</scope>
</reference>
<feature type="signal peptide" evidence="5">
    <location>
        <begin position="1"/>
        <end position="16"/>
    </location>
</feature>
<evidence type="ECO:0000259" key="6">
    <source>
        <dbReference type="Pfam" id="PF00135"/>
    </source>
</evidence>